<keyword evidence="6 12" id="KW-0472">Membrane</keyword>
<feature type="binding site" evidence="8">
    <location>
        <position position="90"/>
    </location>
    <ligand>
        <name>Na(+)</name>
        <dbReference type="ChEBI" id="CHEBI:29101"/>
        <label>1</label>
    </ligand>
</feature>
<evidence type="ECO:0000256" key="3">
    <source>
        <dbReference type="ARBA" id="ARBA00022448"/>
    </source>
</evidence>
<feature type="region of interest" description="Disordered" evidence="11">
    <location>
        <begin position="26"/>
        <end position="65"/>
    </location>
</feature>
<dbReference type="Proteomes" id="UP001634394">
    <property type="component" value="Unassembled WGS sequence"/>
</dbReference>
<feature type="binding site" evidence="8">
    <location>
        <position position="355"/>
    </location>
    <ligand>
        <name>Na(+)</name>
        <dbReference type="ChEBI" id="CHEBI:29101"/>
        <label>1</label>
    </ligand>
</feature>
<evidence type="ECO:0000313" key="14">
    <source>
        <dbReference type="Proteomes" id="UP001634394"/>
    </source>
</evidence>
<feature type="transmembrane region" description="Helical" evidence="12">
    <location>
        <begin position="154"/>
        <end position="176"/>
    </location>
</feature>
<feature type="disulfide bond" evidence="9">
    <location>
        <begin position="188"/>
        <end position="197"/>
    </location>
</feature>
<feature type="transmembrane region" description="Helical" evidence="12">
    <location>
        <begin position="480"/>
        <end position="501"/>
    </location>
</feature>
<feature type="binding site" evidence="8">
    <location>
        <position position="456"/>
    </location>
    <ligand>
        <name>Na(+)</name>
        <dbReference type="ChEBI" id="CHEBI:29101"/>
        <label>1</label>
    </ligand>
</feature>
<keyword evidence="3 10" id="KW-0813">Transport</keyword>
<accession>A0ABD3VK86</accession>
<evidence type="ECO:0000256" key="11">
    <source>
        <dbReference type="SAM" id="MobiDB-lite"/>
    </source>
</evidence>
<keyword evidence="8" id="KW-0915">Sodium</keyword>
<keyword evidence="4 10" id="KW-0812">Transmembrane</keyword>
<evidence type="ECO:0000313" key="13">
    <source>
        <dbReference type="EMBL" id="KAL3861989.1"/>
    </source>
</evidence>
<feature type="transmembrane region" description="Helical" evidence="12">
    <location>
        <begin position="344"/>
        <end position="369"/>
    </location>
</feature>
<keyword evidence="8" id="KW-0479">Metal-binding</keyword>
<feature type="binding site" evidence="8">
    <location>
        <position position="86"/>
    </location>
    <ligand>
        <name>Na(+)</name>
        <dbReference type="ChEBI" id="CHEBI:29101"/>
        <label>1</label>
    </ligand>
</feature>
<proteinExistence type="inferred from homology"/>
<feature type="compositionally biased region" description="Polar residues" evidence="11">
    <location>
        <begin position="28"/>
        <end position="54"/>
    </location>
</feature>
<evidence type="ECO:0000256" key="5">
    <source>
        <dbReference type="ARBA" id="ARBA00022989"/>
    </source>
</evidence>
<feature type="compositionally biased region" description="Basic and acidic residues" evidence="11">
    <location>
        <begin position="55"/>
        <end position="65"/>
    </location>
</feature>
<dbReference type="GO" id="GO:0016020">
    <property type="term" value="C:membrane"/>
    <property type="evidence" value="ECO:0007669"/>
    <property type="project" value="UniProtKB-SubCell"/>
</dbReference>
<sequence length="678" mass="75829">MSTQYKYDNKFLLNPDELKNFPIKDKNIINSSCSPNNGDGIQNDSKSNKSNGTSYDEKSSDKPKVKERGEWANKWEFMLSSIGLSVGLGNIWRFPYLAYANGGAAFVVAYIILQMLIGKPMYLLELVLGQYSGRGPTTVWAMNPCGKGIGISQAIVSIIVAIYFNVIMAYCLYYMFASMQSSLPWTVCKEEWKQFGCVEKTTMVLRYCNPDKNITDDCRCTLNATIDVSPFVNCTNVSYTGNPTAVAELYFYKEVIQKAPNMYPSDMGDPLWKLALCLLLSWIVVIICIIKGIKSSGKVVYFSVTFPYILLLILLIRGCTLDGAIDGVIYFTVPSWEKLLDIQVWVAAAGQMFLSLGISFGGIIMLGSYNKFRNNAYRDAVLISSCELLTSIIAGFVIFTTFGGMAKVLGVNVQAAAKGGYGVAFVAYPEALSNLPLPQLWSIMFFFMLFTIGLNSQFVLLATILTCIHDEYPRLRKYKSHLCIGFGVACYLIALTCITPGGDYVVELLDFYGSDFAVLFVASCQCVAVFWVYGIRNFFHDVKYMLGKPPRPSWYLIFCWVFCSPVLSGLLFVYRMVTYSHPTITEELPFPEFTQSIGWAIAAVVICPIPFTFLFQFLFRAKGDLLQRLKTITTPTSEWGPNDKSKEKEIQLDNIANDGKYGIDNPINVVDVNETNQL</sequence>
<evidence type="ECO:0000256" key="1">
    <source>
        <dbReference type="ARBA" id="ARBA00004141"/>
    </source>
</evidence>
<evidence type="ECO:0000256" key="12">
    <source>
        <dbReference type="SAM" id="Phobius"/>
    </source>
</evidence>
<reference evidence="13 14" key="1">
    <citation type="submission" date="2024-11" db="EMBL/GenBank/DDBJ databases">
        <title>Chromosome-level genome assembly of the freshwater bivalve Anodonta woodiana.</title>
        <authorList>
            <person name="Chen X."/>
        </authorList>
    </citation>
    <scope>NUCLEOTIDE SEQUENCE [LARGE SCALE GENOMIC DNA]</scope>
    <source>
        <strain evidence="13">MN2024</strain>
        <tissue evidence="13">Gills</tissue>
    </source>
</reference>
<comment type="caution">
    <text evidence="13">The sequence shown here is derived from an EMBL/GenBank/DDBJ whole genome shotgun (WGS) entry which is preliminary data.</text>
</comment>
<keyword evidence="5 12" id="KW-1133">Transmembrane helix</keyword>
<dbReference type="SUPFAM" id="SSF161070">
    <property type="entry name" value="SNF-like"/>
    <property type="match status" value="1"/>
</dbReference>
<feature type="transmembrane region" description="Helical" evidence="12">
    <location>
        <begin position="98"/>
        <end position="117"/>
    </location>
</feature>
<comment type="similarity">
    <text evidence="2 10">Belongs to the sodium:neurotransmitter symporter (SNF) (TC 2.A.22) family.</text>
</comment>
<dbReference type="PROSITE" id="PS50267">
    <property type="entry name" value="NA_NEUROTRAN_SYMP_3"/>
    <property type="match status" value="1"/>
</dbReference>
<feature type="transmembrane region" description="Helical" evidence="12">
    <location>
        <begin position="597"/>
        <end position="619"/>
    </location>
</feature>
<dbReference type="PANTHER" id="PTHR11616">
    <property type="entry name" value="SODIUM/CHLORIDE DEPENDENT TRANSPORTER"/>
    <property type="match status" value="1"/>
</dbReference>
<name>A0ABD3VK86_SINWO</name>
<organism evidence="13 14">
    <name type="scientific">Sinanodonta woodiana</name>
    <name type="common">Chinese pond mussel</name>
    <name type="synonym">Anodonta woodiana</name>
    <dbReference type="NCBI Taxonomy" id="1069815"/>
    <lineage>
        <taxon>Eukaryota</taxon>
        <taxon>Metazoa</taxon>
        <taxon>Spiralia</taxon>
        <taxon>Lophotrochozoa</taxon>
        <taxon>Mollusca</taxon>
        <taxon>Bivalvia</taxon>
        <taxon>Autobranchia</taxon>
        <taxon>Heteroconchia</taxon>
        <taxon>Palaeoheterodonta</taxon>
        <taxon>Unionida</taxon>
        <taxon>Unionoidea</taxon>
        <taxon>Unionidae</taxon>
        <taxon>Unioninae</taxon>
        <taxon>Sinanodonta</taxon>
    </lineage>
</organism>
<dbReference type="PROSITE" id="PS00754">
    <property type="entry name" value="NA_NEUROTRAN_SYMP_2"/>
    <property type="match status" value="1"/>
</dbReference>
<evidence type="ECO:0000256" key="4">
    <source>
        <dbReference type="ARBA" id="ARBA00022692"/>
    </source>
</evidence>
<keyword evidence="10" id="KW-0769">Symport</keyword>
<feature type="transmembrane region" description="Helical" evidence="12">
    <location>
        <begin position="554"/>
        <end position="577"/>
    </location>
</feature>
<dbReference type="InterPro" id="IPR000175">
    <property type="entry name" value="Na/ntran_symport"/>
</dbReference>
<protein>
    <recommendedName>
        <fullName evidence="10">Transporter</fullName>
    </recommendedName>
</protein>
<dbReference type="PROSITE" id="PS00610">
    <property type="entry name" value="NA_NEUROTRAN_SYMP_1"/>
    <property type="match status" value="1"/>
</dbReference>
<evidence type="ECO:0000256" key="2">
    <source>
        <dbReference type="ARBA" id="ARBA00006459"/>
    </source>
</evidence>
<dbReference type="PANTHER" id="PTHR11616:SF321">
    <property type="entry name" value="SODIUM-DEPENDENT NUTRIENT AMINO ACID TRANSPORTER 1-RELATED"/>
    <property type="match status" value="1"/>
</dbReference>
<dbReference type="GO" id="GO:0015293">
    <property type="term" value="F:symporter activity"/>
    <property type="evidence" value="ECO:0007669"/>
    <property type="project" value="UniProtKB-KW"/>
</dbReference>
<dbReference type="AlphaFoldDB" id="A0ABD3VK86"/>
<dbReference type="PRINTS" id="PR00176">
    <property type="entry name" value="NANEUSMPORT"/>
</dbReference>
<keyword evidence="7" id="KW-0325">Glycoprotein</keyword>
<gene>
    <name evidence="13" type="ORF">ACJMK2_007995</name>
</gene>
<feature type="transmembrane region" description="Helical" evidence="12">
    <location>
        <begin position="443"/>
        <end position="468"/>
    </location>
</feature>
<evidence type="ECO:0000256" key="7">
    <source>
        <dbReference type="ARBA" id="ARBA00023180"/>
    </source>
</evidence>
<feature type="transmembrane region" description="Helical" evidence="12">
    <location>
        <begin position="381"/>
        <end position="402"/>
    </location>
</feature>
<keyword evidence="9" id="KW-1015">Disulfide bond</keyword>
<feature type="transmembrane region" description="Helical" evidence="12">
    <location>
        <begin position="299"/>
        <end position="316"/>
    </location>
</feature>
<evidence type="ECO:0000256" key="9">
    <source>
        <dbReference type="PIRSR" id="PIRSR600175-2"/>
    </source>
</evidence>
<keyword evidence="14" id="KW-1185">Reference proteome</keyword>
<feature type="binding site" evidence="8">
    <location>
        <position position="83"/>
    </location>
    <ligand>
        <name>Na(+)</name>
        <dbReference type="ChEBI" id="CHEBI:29101"/>
        <label>1</label>
    </ligand>
</feature>
<dbReference type="InterPro" id="IPR037272">
    <property type="entry name" value="SNS_sf"/>
</dbReference>
<feature type="transmembrane region" description="Helical" evidence="12">
    <location>
        <begin position="271"/>
        <end position="290"/>
    </location>
</feature>
<dbReference type="Pfam" id="PF00209">
    <property type="entry name" value="SNF"/>
    <property type="match status" value="1"/>
</dbReference>
<feature type="transmembrane region" description="Helical" evidence="12">
    <location>
        <begin position="516"/>
        <end position="533"/>
    </location>
</feature>
<comment type="subcellular location">
    <subcellularLocation>
        <location evidence="1">Membrane</location>
        <topology evidence="1">Multi-pass membrane protein</topology>
    </subcellularLocation>
</comment>
<evidence type="ECO:0000256" key="6">
    <source>
        <dbReference type="ARBA" id="ARBA00023136"/>
    </source>
</evidence>
<evidence type="ECO:0000256" key="10">
    <source>
        <dbReference type="RuleBase" id="RU003732"/>
    </source>
</evidence>
<evidence type="ECO:0000256" key="8">
    <source>
        <dbReference type="PIRSR" id="PIRSR600175-1"/>
    </source>
</evidence>
<dbReference type="EMBL" id="JBJQND010000011">
    <property type="protein sequence ID" value="KAL3861989.1"/>
    <property type="molecule type" value="Genomic_DNA"/>
</dbReference>